<accession>A0AA96WG65</accession>
<dbReference type="GO" id="GO:0008360">
    <property type="term" value="P:regulation of cell shape"/>
    <property type="evidence" value="ECO:0007669"/>
    <property type="project" value="UniProtKB-KW"/>
</dbReference>
<comment type="catalytic activity">
    <reaction evidence="15 16">
        <text>UDP-N-acetyl-alpha-D-muramate + NADP(+) = UDP-N-acetyl-3-O-(1-carboxyvinyl)-alpha-D-glucosamine + NADPH + H(+)</text>
        <dbReference type="Rhea" id="RHEA:12248"/>
        <dbReference type="ChEBI" id="CHEBI:15378"/>
        <dbReference type="ChEBI" id="CHEBI:57783"/>
        <dbReference type="ChEBI" id="CHEBI:58349"/>
        <dbReference type="ChEBI" id="CHEBI:68483"/>
        <dbReference type="ChEBI" id="CHEBI:70757"/>
        <dbReference type="EC" id="1.3.1.98"/>
    </reaction>
</comment>
<dbReference type="InterPro" id="IPR036318">
    <property type="entry name" value="FAD-bd_PCMH-like_sf"/>
</dbReference>
<sequence>MALSQDSPSIHSSAAKVTKSLMVDAGHSWFAPLGRQLQAIRLPGTDCLIKPQVPLSTLTSFKVGGPAELYVAPRCTEDLQASLDWANSRGLPITLLGAGSNLLISDRGLPGLVIGTRRLRYAYFDEANGQVIAAAGEPIARLAWRAAERGWRGLEWAVGIPGTVGGAIVMNAGAHQSCAADILVDTEVLSIDGNSTILTPNQLDFGYRTSALQLQYPSKAQMMKLVAQATLQLQPGHSPEQVMTETVAHMTQRRTTQPYHLPSCGSVFRNPTPYKAGWLIEQTGLKGYQIGGAQIAQRHANFILNCGGASASDIFQLIHHIQQKVEQHWSLQLEPEVKMLGEFQLA</sequence>
<dbReference type="Gene3D" id="3.30.43.10">
    <property type="entry name" value="Uridine Diphospho-n-acetylenolpyruvylglucosamine Reductase, domain 2"/>
    <property type="match status" value="1"/>
</dbReference>
<dbReference type="PANTHER" id="PTHR21071:SF4">
    <property type="entry name" value="UDP-N-ACETYLENOLPYRUVOYLGLUCOSAMINE REDUCTASE"/>
    <property type="match status" value="1"/>
</dbReference>
<dbReference type="NCBIfam" id="TIGR00179">
    <property type="entry name" value="murB"/>
    <property type="match status" value="1"/>
</dbReference>
<dbReference type="AlphaFoldDB" id="A0AA96WG65"/>
<dbReference type="GO" id="GO:0051301">
    <property type="term" value="P:cell division"/>
    <property type="evidence" value="ECO:0007669"/>
    <property type="project" value="UniProtKB-KW"/>
</dbReference>
<feature type="active site" evidence="16">
    <location>
        <position position="336"/>
    </location>
</feature>
<evidence type="ECO:0000256" key="2">
    <source>
        <dbReference type="ARBA" id="ARBA00003921"/>
    </source>
</evidence>
<keyword evidence="12 16" id="KW-0560">Oxidoreductase</keyword>
<organism evidence="18">
    <name type="scientific">Leptolyngbya sp. NK1-12</name>
    <dbReference type="NCBI Taxonomy" id="2547451"/>
    <lineage>
        <taxon>Bacteria</taxon>
        <taxon>Bacillati</taxon>
        <taxon>Cyanobacteriota</taxon>
        <taxon>Cyanophyceae</taxon>
        <taxon>Leptolyngbyales</taxon>
        <taxon>Leptolyngbyaceae</taxon>
        <taxon>Leptolyngbya group</taxon>
        <taxon>Leptolyngbya</taxon>
    </lineage>
</organism>
<dbReference type="GO" id="GO:0009252">
    <property type="term" value="P:peptidoglycan biosynthetic process"/>
    <property type="evidence" value="ECO:0007669"/>
    <property type="project" value="UniProtKB-UniRule"/>
</dbReference>
<keyword evidence="8 16" id="KW-0274">FAD</keyword>
<dbReference type="RefSeq" id="WP_316433073.1">
    <property type="nucleotide sequence ID" value="NZ_CP053586.1"/>
</dbReference>
<comment type="pathway">
    <text evidence="4 16">Cell wall biogenesis; peptidoglycan biosynthesis.</text>
</comment>
<dbReference type="EMBL" id="CP053586">
    <property type="protein sequence ID" value="WNZ21771.1"/>
    <property type="molecule type" value="Genomic_DNA"/>
</dbReference>
<dbReference type="HAMAP" id="MF_00037">
    <property type="entry name" value="MurB"/>
    <property type="match status" value="1"/>
</dbReference>
<keyword evidence="5 16" id="KW-0963">Cytoplasm</keyword>
<keyword evidence="11 16" id="KW-0573">Peptidoglycan synthesis</keyword>
<evidence type="ECO:0000256" key="3">
    <source>
        <dbReference type="ARBA" id="ARBA00004496"/>
    </source>
</evidence>
<proteinExistence type="inferred from homology"/>
<evidence type="ECO:0000259" key="17">
    <source>
        <dbReference type="PROSITE" id="PS51387"/>
    </source>
</evidence>
<dbReference type="NCBIfam" id="NF010480">
    <property type="entry name" value="PRK13905.1"/>
    <property type="match status" value="1"/>
</dbReference>
<comment type="similarity">
    <text evidence="16">Belongs to the MurB family.</text>
</comment>
<evidence type="ECO:0000256" key="16">
    <source>
        <dbReference type="HAMAP-Rule" id="MF_00037"/>
    </source>
</evidence>
<evidence type="ECO:0000256" key="6">
    <source>
        <dbReference type="ARBA" id="ARBA00022618"/>
    </source>
</evidence>
<evidence type="ECO:0000256" key="12">
    <source>
        <dbReference type="ARBA" id="ARBA00023002"/>
    </source>
</evidence>
<dbReference type="InterPro" id="IPR011601">
    <property type="entry name" value="MurB_C"/>
</dbReference>
<dbReference type="SUPFAM" id="SSF56176">
    <property type="entry name" value="FAD-binding/transporter-associated domain-like"/>
    <property type="match status" value="1"/>
</dbReference>
<keyword evidence="13 16" id="KW-0131">Cell cycle</keyword>
<evidence type="ECO:0000256" key="13">
    <source>
        <dbReference type="ARBA" id="ARBA00023306"/>
    </source>
</evidence>
<dbReference type="GO" id="GO:0071555">
    <property type="term" value="P:cell wall organization"/>
    <property type="evidence" value="ECO:0007669"/>
    <property type="project" value="UniProtKB-KW"/>
</dbReference>
<evidence type="ECO:0000256" key="11">
    <source>
        <dbReference type="ARBA" id="ARBA00022984"/>
    </source>
</evidence>
<dbReference type="InterPro" id="IPR016167">
    <property type="entry name" value="FAD-bd_PCMH_sub1"/>
</dbReference>
<reference evidence="18" key="1">
    <citation type="submission" date="2020-05" db="EMBL/GenBank/DDBJ databases">
        <authorList>
            <person name="Zhu T."/>
            <person name="Keshari N."/>
            <person name="Lu X."/>
        </authorList>
    </citation>
    <scope>NUCLEOTIDE SEQUENCE</scope>
    <source>
        <strain evidence="18">NK1-12</strain>
    </source>
</reference>
<dbReference type="Gene3D" id="3.30.465.10">
    <property type="match status" value="1"/>
</dbReference>
<evidence type="ECO:0000256" key="15">
    <source>
        <dbReference type="ARBA" id="ARBA00048914"/>
    </source>
</evidence>
<evidence type="ECO:0000256" key="5">
    <source>
        <dbReference type="ARBA" id="ARBA00022490"/>
    </source>
</evidence>
<evidence type="ECO:0000256" key="1">
    <source>
        <dbReference type="ARBA" id="ARBA00001974"/>
    </source>
</evidence>
<comment type="subcellular location">
    <subcellularLocation>
        <location evidence="3 16">Cytoplasm</location>
    </subcellularLocation>
</comment>
<evidence type="ECO:0000256" key="4">
    <source>
        <dbReference type="ARBA" id="ARBA00004752"/>
    </source>
</evidence>
<comment type="cofactor">
    <cofactor evidence="1 16">
        <name>FAD</name>
        <dbReference type="ChEBI" id="CHEBI:57692"/>
    </cofactor>
</comment>
<dbReference type="Pfam" id="PF02873">
    <property type="entry name" value="MurB_C"/>
    <property type="match status" value="1"/>
</dbReference>
<dbReference type="InterPro" id="IPR006094">
    <property type="entry name" value="Oxid_FAD_bind_N"/>
</dbReference>
<name>A0AA96WG65_9CYAN</name>
<dbReference type="PROSITE" id="PS51387">
    <property type="entry name" value="FAD_PCMH"/>
    <property type="match status" value="1"/>
</dbReference>
<dbReference type="GO" id="GO:0071949">
    <property type="term" value="F:FAD binding"/>
    <property type="evidence" value="ECO:0007669"/>
    <property type="project" value="InterPro"/>
</dbReference>
<dbReference type="Gene3D" id="3.90.78.10">
    <property type="entry name" value="UDP-N-acetylenolpyruvoylglucosamine reductase, C-terminal domain"/>
    <property type="match status" value="1"/>
</dbReference>
<keyword evidence="6 16" id="KW-0132">Cell division</keyword>
<dbReference type="Pfam" id="PF01565">
    <property type="entry name" value="FAD_binding_4"/>
    <property type="match status" value="1"/>
</dbReference>
<evidence type="ECO:0000256" key="10">
    <source>
        <dbReference type="ARBA" id="ARBA00022960"/>
    </source>
</evidence>
<protein>
    <recommendedName>
        <fullName evidence="16">UDP-N-acetylenolpyruvoylglucosamine reductase</fullName>
        <ecNumber evidence="16">1.3.1.98</ecNumber>
    </recommendedName>
    <alternativeName>
        <fullName evidence="16">UDP-N-acetylmuramate dehydrogenase</fullName>
    </alternativeName>
</protein>
<dbReference type="InterPro" id="IPR036635">
    <property type="entry name" value="MurB_C_sf"/>
</dbReference>
<evidence type="ECO:0000256" key="8">
    <source>
        <dbReference type="ARBA" id="ARBA00022827"/>
    </source>
</evidence>
<comment type="function">
    <text evidence="2 16">Cell wall formation.</text>
</comment>
<evidence type="ECO:0000313" key="18">
    <source>
        <dbReference type="EMBL" id="WNZ21771.1"/>
    </source>
</evidence>
<evidence type="ECO:0000256" key="14">
    <source>
        <dbReference type="ARBA" id="ARBA00023316"/>
    </source>
</evidence>
<evidence type="ECO:0000256" key="7">
    <source>
        <dbReference type="ARBA" id="ARBA00022630"/>
    </source>
</evidence>
<dbReference type="PANTHER" id="PTHR21071">
    <property type="entry name" value="UDP-N-ACETYLENOLPYRUVOYLGLUCOSAMINE REDUCTASE"/>
    <property type="match status" value="1"/>
</dbReference>
<evidence type="ECO:0000256" key="9">
    <source>
        <dbReference type="ARBA" id="ARBA00022857"/>
    </source>
</evidence>
<feature type="domain" description="FAD-binding PCMH-type" evidence="17">
    <location>
        <begin position="62"/>
        <end position="236"/>
    </location>
</feature>
<gene>
    <name evidence="16 18" type="primary">murB</name>
    <name evidence="18" type="ORF">HJG54_02065</name>
</gene>
<feature type="active site" description="Proton donor" evidence="16">
    <location>
        <position position="266"/>
    </location>
</feature>
<dbReference type="InterPro" id="IPR016169">
    <property type="entry name" value="FAD-bd_PCMH_sub2"/>
</dbReference>
<keyword evidence="7 16" id="KW-0285">Flavoprotein</keyword>
<keyword evidence="14 16" id="KW-0961">Cell wall biogenesis/degradation</keyword>
<dbReference type="GO" id="GO:0005829">
    <property type="term" value="C:cytosol"/>
    <property type="evidence" value="ECO:0007669"/>
    <property type="project" value="TreeGrafter"/>
</dbReference>
<dbReference type="EC" id="1.3.1.98" evidence="16"/>
<dbReference type="InterPro" id="IPR003170">
    <property type="entry name" value="MurB"/>
</dbReference>
<dbReference type="InterPro" id="IPR016166">
    <property type="entry name" value="FAD-bd_PCMH"/>
</dbReference>
<keyword evidence="9 16" id="KW-0521">NADP</keyword>
<keyword evidence="10 16" id="KW-0133">Cell shape</keyword>
<feature type="active site" evidence="16">
    <location>
        <position position="208"/>
    </location>
</feature>
<dbReference type="SUPFAM" id="SSF56194">
    <property type="entry name" value="Uridine diphospho-N-Acetylenolpyruvylglucosamine reductase, MurB, C-terminal domain"/>
    <property type="match status" value="1"/>
</dbReference>
<dbReference type="GO" id="GO:0008762">
    <property type="term" value="F:UDP-N-acetylmuramate dehydrogenase activity"/>
    <property type="evidence" value="ECO:0007669"/>
    <property type="project" value="UniProtKB-UniRule"/>
</dbReference>